<evidence type="ECO:0000256" key="1">
    <source>
        <dbReference type="ARBA" id="ARBA00023125"/>
    </source>
</evidence>
<feature type="region of interest" description="Disordered" evidence="2">
    <location>
        <begin position="1"/>
        <end position="52"/>
    </location>
</feature>
<evidence type="ECO:0000313" key="3">
    <source>
        <dbReference type="EMBL" id="NXK91012.1"/>
    </source>
</evidence>
<feature type="compositionally biased region" description="Acidic residues" evidence="2">
    <location>
        <begin position="30"/>
        <end position="52"/>
    </location>
</feature>
<dbReference type="Proteomes" id="UP000520463">
    <property type="component" value="Unassembled WGS sequence"/>
</dbReference>
<feature type="non-terminal residue" evidence="3">
    <location>
        <position position="52"/>
    </location>
</feature>
<sequence>LASEMSTWDGVIVTPSEKAYEKPPEKKEGEEEEENQEEPATGEEEESMETQE</sequence>
<dbReference type="GO" id="GO:0071013">
    <property type="term" value="C:catalytic step 2 spliceosome"/>
    <property type="evidence" value="ECO:0007669"/>
    <property type="project" value="TreeGrafter"/>
</dbReference>
<proteinExistence type="predicted"/>
<organism evidence="3 4">
    <name type="scientific">Formicarius rufipectus</name>
    <dbReference type="NCBI Taxonomy" id="1118560"/>
    <lineage>
        <taxon>Eukaryota</taxon>
        <taxon>Metazoa</taxon>
        <taxon>Chordata</taxon>
        <taxon>Craniata</taxon>
        <taxon>Vertebrata</taxon>
        <taxon>Euteleostomi</taxon>
        <taxon>Archelosauria</taxon>
        <taxon>Archosauria</taxon>
        <taxon>Dinosauria</taxon>
        <taxon>Saurischia</taxon>
        <taxon>Theropoda</taxon>
        <taxon>Coelurosauria</taxon>
        <taxon>Aves</taxon>
        <taxon>Neognathae</taxon>
        <taxon>Neoaves</taxon>
        <taxon>Telluraves</taxon>
        <taxon>Australaves</taxon>
        <taxon>Passeriformes</taxon>
        <taxon>Formicariidae</taxon>
        <taxon>Formicarius</taxon>
    </lineage>
</organism>
<evidence type="ECO:0000313" key="4">
    <source>
        <dbReference type="Proteomes" id="UP000520463"/>
    </source>
</evidence>
<gene>
    <name evidence="3" type="primary">Ilf2_1</name>
    <name evidence="3" type="ORF">FORRUF_R15137</name>
</gene>
<name>A0A7L0NE94_9PASS</name>
<feature type="non-terminal residue" evidence="3">
    <location>
        <position position="1"/>
    </location>
</feature>
<dbReference type="PANTHER" id="PTHR46447:SF1">
    <property type="entry name" value="INTERLEUKIN ENHANCER-BINDING FACTOR 2"/>
    <property type="match status" value="1"/>
</dbReference>
<feature type="compositionally biased region" description="Basic and acidic residues" evidence="2">
    <location>
        <begin position="18"/>
        <end position="29"/>
    </location>
</feature>
<dbReference type="PANTHER" id="PTHR46447">
    <property type="entry name" value="INTERLEUKIN ENHANCER-BINDING FACTOR"/>
    <property type="match status" value="1"/>
</dbReference>
<dbReference type="GO" id="GO:0003725">
    <property type="term" value="F:double-stranded RNA binding"/>
    <property type="evidence" value="ECO:0007669"/>
    <property type="project" value="TreeGrafter"/>
</dbReference>
<comment type="caution">
    <text evidence="3">The sequence shown here is derived from an EMBL/GenBank/DDBJ whole genome shotgun (WGS) entry which is preliminary data.</text>
</comment>
<evidence type="ECO:0000256" key="2">
    <source>
        <dbReference type="SAM" id="MobiDB-lite"/>
    </source>
</evidence>
<keyword evidence="4" id="KW-1185">Reference proteome</keyword>
<accession>A0A7L0NE94</accession>
<dbReference type="GO" id="GO:0045893">
    <property type="term" value="P:positive regulation of DNA-templated transcription"/>
    <property type="evidence" value="ECO:0007669"/>
    <property type="project" value="TreeGrafter"/>
</dbReference>
<reference evidence="3 4" key="1">
    <citation type="submission" date="2019-09" db="EMBL/GenBank/DDBJ databases">
        <title>Bird 10,000 Genomes (B10K) Project - Family phase.</title>
        <authorList>
            <person name="Zhang G."/>
        </authorList>
    </citation>
    <scope>NUCLEOTIDE SEQUENCE [LARGE SCALE GENOMIC DNA]</scope>
    <source>
        <strain evidence="3">B10K-DU-001-43</strain>
        <tissue evidence="3">Muscle</tissue>
    </source>
</reference>
<dbReference type="EMBL" id="VXAU01002544">
    <property type="protein sequence ID" value="NXK91012.1"/>
    <property type="molecule type" value="Genomic_DNA"/>
</dbReference>
<dbReference type="AlphaFoldDB" id="A0A7L0NE94"/>
<keyword evidence="1" id="KW-0238">DNA-binding</keyword>
<protein>
    <submittedName>
        <fullName evidence="3">ILF2 factor</fullName>
    </submittedName>
</protein>
<dbReference type="InterPro" id="IPR052134">
    <property type="entry name" value="ILF2"/>
</dbReference>
<dbReference type="GO" id="GO:0003677">
    <property type="term" value="F:DNA binding"/>
    <property type="evidence" value="ECO:0007669"/>
    <property type="project" value="UniProtKB-KW"/>
</dbReference>